<dbReference type="InterPro" id="IPR036770">
    <property type="entry name" value="Ankyrin_rpt-contain_sf"/>
</dbReference>
<name>A0AAE1CDB0_9PEZI</name>
<evidence type="ECO:0000313" key="3">
    <source>
        <dbReference type="Proteomes" id="UP001270362"/>
    </source>
</evidence>
<feature type="compositionally biased region" description="Basic and acidic residues" evidence="1">
    <location>
        <begin position="529"/>
        <end position="543"/>
    </location>
</feature>
<protein>
    <recommendedName>
        <fullName evidence="4">Ankyrin repeat protein</fullName>
    </recommendedName>
</protein>
<feature type="compositionally biased region" description="Polar residues" evidence="1">
    <location>
        <begin position="48"/>
        <end position="64"/>
    </location>
</feature>
<evidence type="ECO:0000313" key="2">
    <source>
        <dbReference type="EMBL" id="KAK3689235.1"/>
    </source>
</evidence>
<dbReference type="Proteomes" id="UP001270362">
    <property type="component" value="Unassembled WGS sequence"/>
</dbReference>
<gene>
    <name evidence="2" type="ORF">B0T22DRAFT_440722</name>
</gene>
<dbReference type="SUPFAM" id="SSF48403">
    <property type="entry name" value="Ankyrin repeat"/>
    <property type="match status" value="1"/>
</dbReference>
<dbReference type="EMBL" id="JAULSO010000002">
    <property type="protein sequence ID" value="KAK3689235.1"/>
    <property type="molecule type" value="Genomic_DNA"/>
</dbReference>
<proteinExistence type="predicted"/>
<accession>A0AAE1CDB0</accession>
<organism evidence="2 3">
    <name type="scientific">Podospora appendiculata</name>
    <dbReference type="NCBI Taxonomy" id="314037"/>
    <lineage>
        <taxon>Eukaryota</taxon>
        <taxon>Fungi</taxon>
        <taxon>Dikarya</taxon>
        <taxon>Ascomycota</taxon>
        <taxon>Pezizomycotina</taxon>
        <taxon>Sordariomycetes</taxon>
        <taxon>Sordariomycetidae</taxon>
        <taxon>Sordariales</taxon>
        <taxon>Podosporaceae</taxon>
        <taxon>Podospora</taxon>
    </lineage>
</organism>
<comment type="caution">
    <text evidence="2">The sequence shown here is derived from an EMBL/GenBank/DDBJ whole genome shotgun (WGS) entry which is preliminary data.</text>
</comment>
<sequence length="543" mass="60868">MQGMTSASALISPTQISLHIQARVQDAYENHTSALGRFDEMMAEIQPLQTQKAKPAESSINKSPTRGEPTRPRTCPTFFGPKVLEFELVVQFRIKAWMSLTLHSVIRVANVRPTNSFIFQSCVYKDIKRVRMLLESGGASINDVDEWGCGLLVHAQQLSKNGHLAKPDRAQLELVRYLLDYGCDPNLPSPGPGHHIHTSPGRCPGYQSAVPVCSSIDFLNRVYYWGWQSLDAHESPGSLLTSSSLAQIIENVMDAIDSSDLPVSSADVLRAVQSICSSQAVLHHVLMKGANVAETKEDYAWSPGFWTSILTSVKEWRFQELEGIPLHLLYHDVWRDDIFQLRLDPLYLPNLPGSASITDFDAAKLWSLCIHPAYDENDWAATRAEFEHGREIRPSSMSISWSVHGLIRKDGRECATGYVYADEEILSGLRCDAELDGHHCVTGTYDDENGGFTNPNIGHHKADCDDNFGKDPQYKHDIWLGIEYRWTTREIFGSRTMILNGTTTPESINRGRRRMTGWLQTVQFAKTQGRSESDESRSKGLKS</sequence>
<dbReference type="AlphaFoldDB" id="A0AAE1CDB0"/>
<dbReference type="Gene3D" id="1.25.40.20">
    <property type="entry name" value="Ankyrin repeat-containing domain"/>
    <property type="match status" value="1"/>
</dbReference>
<feature type="region of interest" description="Disordered" evidence="1">
    <location>
        <begin position="48"/>
        <end position="74"/>
    </location>
</feature>
<keyword evidence="3" id="KW-1185">Reference proteome</keyword>
<evidence type="ECO:0008006" key="4">
    <source>
        <dbReference type="Google" id="ProtNLM"/>
    </source>
</evidence>
<feature type="region of interest" description="Disordered" evidence="1">
    <location>
        <begin position="524"/>
        <end position="543"/>
    </location>
</feature>
<evidence type="ECO:0000256" key="1">
    <source>
        <dbReference type="SAM" id="MobiDB-lite"/>
    </source>
</evidence>
<reference evidence="2" key="2">
    <citation type="submission" date="2023-06" db="EMBL/GenBank/DDBJ databases">
        <authorList>
            <consortium name="Lawrence Berkeley National Laboratory"/>
            <person name="Haridas S."/>
            <person name="Hensen N."/>
            <person name="Bonometti L."/>
            <person name="Westerberg I."/>
            <person name="Brannstrom I.O."/>
            <person name="Guillou S."/>
            <person name="Cros-Aarteil S."/>
            <person name="Calhoun S."/>
            <person name="Kuo A."/>
            <person name="Mondo S."/>
            <person name="Pangilinan J."/>
            <person name="Riley R."/>
            <person name="Labutti K."/>
            <person name="Andreopoulos B."/>
            <person name="Lipzen A."/>
            <person name="Chen C."/>
            <person name="Yanf M."/>
            <person name="Daum C."/>
            <person name="Ng V."/>
            <person name="Clum A."/>
            <person name="Steindorff A."/>
            <person name="Ohm R."/>
            <person name="Martin F."/>
            <person name="Silar P."/>
            <person name="Natvig D."/>
            <person name="Lalanne C."/>
            <person name="Gautier V."/>
            <person name="Ament-Velasquez S.L."/>
            <person name="Kruys A."/>
            <person name="Hutchinson M.I."/>
            <person name="Powell A.J."/>
            <person name="Barry K."/>
            <person name="Miller A.N."/>
            <person name="Grigoriev I.V."/>
            <person name="Debuchy R."/>
            <person name="Gladieux P."/>
            <person name="Thoren M.H."/>
            <person name="Johannesson H."/>
        </authorList>
    </citation>
    <scope>NUCLEOTIDE SEQUENCE</scope>
    <source>
        <strain evidence="2">CBS 314.62</strain>
    </source>
</reference>
<reference evidence="2" key="1">
    <citation type="journal article" date="2023" name="Mol. Phylogenet. Evol.">
        <title>Genome-scale phylogeny and comparative genomics of the fungal order Sordariales.</title>
        <authorList>
            <person name="Hensen N."/>
            <person name="Bonometti L."/>
            <person name="Westerberg I."/>
            <person name="Brannstrom I.O."/>
            <person name="Guillou S."/>
            <person name="Cros-Aarteil S."/>
            <person name="Calhoun S."/>
            <person name="Haridas S."/>
            <person name="Kuo A."/>
            <person name="Mondo S."/>
            <person name="Pangilinan J."/>
            <person name="Riley R."/>
            <person name="LaButti K."/>
            <person name="Andreopoulos B."/>
            <person name="Lipzen A."/>
            <person name="Chen C."/>
            <person name="Yan M."/>
            <person name="Daum C."/>
            <person name="Ng V."/>
            <person name="Clum A."/>
            <person name="Steindorff A."/>
            <person name="Ohm R.A."/>
            <person name="Martin F."/>
            <person name="Silar P."/>
            <person name="Natvig D.O."/>
            <person name="Lalanne C."/>
            <person name="Gautier V."/>
            <person name="Ament-Velasquez S.L."/>
            <person name="Kruys A."/>
            <person name="Hutchinson M.I."/>
            <person name="Powell A.J."/>
            <person name="Barry K."/>
            <person name="Miller A.N."/>
            <person name="Grigoriev I.V."/>
            <person name="Debuchy R."/>
            <person name="Gladieux P."/>
            <person name="Hiltunen Thoren M."/>
            <person name="Johannesson H."/>
        </authorList>
    </citation>
    <scope>NUCLEOTIDE SEQUENCE</scope>
    <source>
        <strain evidence="2">CBS 314.62</strain>
    </source>
</reference>